<evidence type="ECO:0000313" key="1">
    <source>
        <dbReference type="EMBL" id="WIX81155.1"/>
    </source>
</evidence>
<accession>A0A9Y2IIW5</accession>
<dbReference type="RefSeq" id="WP_285971765.1">
    <property type="nucleotide sequence ID" value="NZ_CP127294.1"/>
</dbReference>
<name>A0A9Y2IIW5_9PSEU</name>
<sequence length="67" mass="7094">MRIWVDNGVPGRDDCSRLVAADGTNQLDSLHAGSIVCGITPKGRPFRLTVKVSAASDLVTDAVVWNA</sequence>
<organism evidence="1 2">
    <name type="scientific">Amycolatopsis carbonis</name>
    <dbReference type="NCBI Taxonomy" id="715471"/>
    <lineage>
        <taxon>Bacteria</taxon>
        <taxon>Bacillati</taxon>
        <taxon>Actinomycetota</taxon>
        <taxon>Actinomycetes</taxon>
        <taxon>Pseudonocardiales</taxon>
        <taxon>Pseudonocardiaceae</taxon>
        <taxon>Amycolatopsis</taxon>
    </lineage>
</organism>
<reference evidence="1 2" key="1">
    <citation type="submission" date="2023-06" db="EMBL/GenBank/DDBJ databases">
        <authorList>
            <person name="Oyuntsetseg B."/>
            <person name="Kim S.B."/>
        </authorList>
    </citation>
    <scope>NUCLEOTIDE SEQUENCE [LARGE SCALE GENOMIC DNA]</scope>
    <source>
        <strain evidence="1 2">2-15</strain>
    </source>
</reference>
<dbReference type="EMBL" id="CP127294">
    <property type="protein sequence ID" value="WIX81155.1"/>
    <property type="molecule type" value="Genomic_DNA"/>
</dbReference>
<gene>
    <name evidence="1" type="ORF">QRX50_10525</name>
</gene>
<proteinExistence type="predicted"/>
<protein>
    <submittedName>
        <fullName evidence="1">Uncharacterized protein</fullName>
    </submittedName>
</protein>
<dbReference type="KEGG" id="acab:QRX50_10525"/>
<evidence type="ECO:0000313" key="2">
    <source>
        <dbReference type="Proteomes" id="UP001236014"/>
    </source>
</evidence>
<dbReference type="Proteomes" id="UP001236014">
    <property type="component" value="Chromosome"/>
</dbReference>
<dbReference type="AlphaFoldDB" id="A0A9Y2IIW5"/>
<keyword evidence="2" id="KW-1185">Reference proteome</keyword>